<evidence type="ECO:0000259" key="5">
    <source>
        <dbReference type="Pfam" id="PF00389"/>
    </source>
</evidence>
<dbReference type="SUPFAM" id="SSF51735">
    <property type="entry name" value="NAD(P)-binding Rossmann-fold domains"/>
    <property type="match status" value="1"/>
</dbReference>
<protein>
    <submittedName>
        <fullName evidence="7">D-2-hydroxyacid dehydrogenase</fullName>
    </submittedName>
</protein>
<dbReference type="InterPro" id="IPR058205">
    <property type="entry name" value="D-LDH-like"/>
</dbReference>
<feature type="domain" description="D-isomer specific 2-hydroxyacid dehydrogenase NAD-binding" evidence="6">
    <location>
        <begin position="114"/>
        <end position="299"/>
    </location>
</feature>
<dbReference type="PANTHER" id="PTHR43026:SF1">
    <property type="entry name" value="2-HYDROXYACID DEHYDROGENASE HOMOLOG 1-RELATED"/>
    <property type="match status" value="1"/>
</dbReference>
<evidence type="ECO:0000256" key="2">
    <source>
        <dbReference type="ARBA" id="ARBA00023002"/>
    </source>
</evidence>
<name>A0A7X2XU58_9LACO</name>
<evidence type="ECO:0000256" key="1">
    <source>
        <dbReference type="ARBA" id="ARBA00005854"/>
    </source>
</evidence>
<reference evidence="7 8" key="1">
    <citation type="submission" date="2019-11" db="EMBL/GenBank/DDBJ databases">
        <title>Lactobacillus sp. nov. CRM56-3, isolated from fermented tea leaves.</title>
        <authorList>
            <person name="Phuengjayaem S."/>
            <person name="Tanasupawat S."/>
        </authorList>
    </citation>
    <scope>NUCLEOTIDE SEQUENCE [LARGE SCALE GENOMIC DNA]</scope>
    <source>
        <strain evidence="7 8">CRM56-3</strain>
    </source>
</reference>
<evidence type="ECO:0000313" key="7">
    <source>
        <dbReference type="EMBL" id="MTV81648.1"/>
    </source>
</evidence>
<dbReference type="SUPFAM" id="SSF52283">
    <property type="entry name" value="Formate/glycerate dehydrogenase catalytic domain-like"/>
    <property type="match status" value="1"/>
</dbReference>
<evidence type="ECO:0000256" key="3">
    <source>
        <dbReference type="ARBA" id="ARBA00023027"/>
    </source>
</evidence>
<dbReference type="InterPro" id="IPR029753">
    <property type="entry name" value="D-isomer_DH_CS"/>
</dbReference>
<dbReference type="InterPro" id="IPR036291">
    <property type="entry name" value="NAD(P)-bd_dom_sf"/>
</dbReference>
<comment type="similarity">
    <text evidence="1 4">Belongs to the D-isomer specific 2-hydroxyacid dehydrogenase family.</text>
</comment>
<dbReference type="EMBL" id="WNJO01000003">
    <property type="protein sequence ID" value="MTV81648.1"/>
    <property type="molecule type" value="Genomic_DNA"/>
</dbReference>
<evidence type="ECO:0000256" key="4">
    <source>
        <dbReference type="RuleBase" id="RU003719"/>
    </source>
</evidence>
<accession>A0A7X2XU58</accession>
<sequence length="332" mass="36918">MKFLFYHARQDELVAVKEWMTQHSDVQVDTNEVPLNEETVELAKGYDGIVIQQHGAISSPKIYQRLHEFGIKQITLRITGYEIIDFKLAAENQLVVTNVPAYSPRSVSELVLADVMYLIRHLGITHERENRHDFTWNGLEANEIHNLTVGIIGAGKIGSAVARIFKALGSTVIAADPIHRPELGDTLTYTDHETVYRTADIVTMHTPLTDETNHMIDAKVFKMMKPTAFLINASRGPVVVAQDLVDALKNHEIAGAGIDTIEGDNQLVSQDWSSRDDFNNPQLDELLKMPNVSVSPHIGFYTDDAVSNMVSIALNDVLTIVNGGVSRHQVTE</sequence>
<gene>
    <name evidence="7" type="ORF">GM612_03130</name>
</gene>
<comment type="caution">
    <text evidence="7">The sequence shown here is derived from an EMBL/GenBank/DDBJ whole genome shotgun (WGS) entry which is preliminary data.</text>
</comment>
<dbReference type="GO" id="GO:0008720">
    <property type="term" value="F:D-lactate dehydrogenase (NAD+) activity"/>
    <property type="evidence" value="ECO:0007669"/>
    <property type="project" value="TreeGrafter"/>
</dbReference>
<dbReference type="CDD" id="cd12186">
    <property type="entry name" value="LDH"/>
    <property type="match status" value="1"/>
</dbReference>
<organism evidence="7 8">
    <name type="scientific">Secundilactobacillus folii</name>
    <dbReference type="NCBI Taxonomy" id="2678357"/>
    <lineage>
        <taxon>Bacteria</taxon>
        <taxon>Bacillati</taxon>
        <taxon>Bacillota</taxon>
        <taxon>Bacilli</taxon>
        <taxon>Lactobacillales</taxon>
        <taxon>Lactobacillaceae</taxon>
        <taxon>Secundilactobacillus</taxon>
    </lineage>
</organism>
<evidence type="ECO:0000259" key="6">
    <source>
        <dbReference type="Pfam" id="PF02826"/>
    </source>
</evidence>
<dbReference type="GO" id="GO:0051287">
    <property type="term" value="F:NAD binding"/>
    <property type="evidence" value="ECO:0007669"/>
    <property type="project" value="InterPro"/>
</dbReference>
<keyword evidence="3" id="KW-0520">NAD</keyword>
<proteinExistence type="inferred from homology"/>
<dbReference type="PROSITE" id="PS00671">
    <property type="entry name" value="D_2_HYDROXYACID_DH_3"/>
    <property type="match status" value="1"/>
</dbReference>
<dbReference type="InterPro" id="IPR006140">
    <property type="entry name" value="D-isomer_DH_NAD-bd"/>
</dbReference>
<dbReference type="PANTHER" id="PTHR43026">
    <property type="entry name" value="2-HYDROXYACID DEHYDROGENASE HOMOLOG 1-RELATED"/>
    <property type="match status" value="1"/>
</dbReference>
<evidence type="ECO:0000313" key="8">
    <source>
        <dbReference type="Proteomes" id="UP000466388"/>
    </source>
</evidence>
<dbReference type="Proteomes" id="UP000466388">
    <property type="component" value="Unassembled WGS sequence"/>
</dbReference>
<dbReference type="Pfam" id="PF02826">
    <property type="entry name" value="2-Hacid_dh_C"/>
    <property type="match status" value="1"/>
</dbReference>
<keyword evidence="8" id="KW-1185">Reference proteome</keyword>
<feature type="domain" description="D-isomer specific 2-hydroxyacid dehydrogenase catalytic" evidence="5">
    <location>
        <begin position="9"/>
        <end position="330"/>
    </location>
</feature>
<keyword evidence="2 4" id="KW-0560">Oxidoreductase</keyword>
<dbReference type="AlphaFoldDB" id="A0A7X2XU58"/>
<dbReference type="Gene3D" id="3.40.50.720">
    <property type="entry name" value="NAD(P)-binding Rossmann-like Domain"/>
    <property type="match status" value="2"/>
</dbReference>
<dbReference type="Pfam" id="PF00389">
    <property type="entry name" value="2-Hacid_dh"/>
    <property type="match status" value="1"/>
</dbReference>
<dbReference type="InterPro" id="IPR006139">
    <property type="entry name" value="D-isomer_2_OHA_DH_cat_dom"/>
</dbReference>